<evidence type="ECO:0000313" key="3">
    <source>
        <dbReference type="Proteomes" id="UP000011585"/>
    </source>
</evidence>
<evidence type="ECO:0000256" key="1">
    <source>
        <dbReference type="SAM" id="MobiDB-lite"/>
    </source>
</evidence>
<protein>
    <submittedName>
        <fullName evidence="2">Uncharacterized protein</fullName>
    </submittedName>
</protein>
<reference evidence="2 3" key="1">
    <citation type="journal article" date="2014" name="PLoS Genet.">
        <title>Phylogenetically driven sequencing of extremely halophilic archaea reveals strategies for static and dynamic osmo-response.</title>
        <authorList>
            <person name="Becker E.A."/>
            <person name="Seitzer P.M."/>
            <person name="Tritt A."/>
            <person name="Larsen D."/>
            <person name="Krusor M."/>
            <person name="Yao A.I."/>
            <person name="Wu D."/>
            <person name="Madern D."/>
            <person name="Eisen J.A."/>
            <person name="Darling A.E."/>
            <person name="Facciotti M.T."/>
        </authorList>
    </citation>
    <scope>NUCLEOTIDE SEQUENCE [LARGE SCALE GENOMIC DNA]</scope>
    <source>
        <strain evidence="2 3">DSM 11551</strain>
    </source>
</reference>
<sequence length="62" mass="6412">MASNPPTSVCFVEPSKTLAGTDPTADRIDASASSGNASDVVWVRRSLSLVTSSTTTILALEE</sequence>
<name>L9UW20_HALBP</name>
<dbReference type="AlphaFoldDB" id="L9UW20"/>
<dbReference type="Proteomes" id="UP000011585">
    <property type="component" value="Unassembled WGS sequence"/>
</dbReference>
<dbReference type="EMBL" id="AOHT01000021">
    <property type="protein sequence ID" value="ELY28956.1"/>
    <property type="molecule type" value="Genomic_DNA"/>
</dbReference>
<organism evidence="2 3">
    <name type="scientific">Halogeometricum borinquense (strain ATCC 700274 / DSM 11551 / JCM 10706 / KCTC 4070 / PR3)</name>
    <dbReference type="NCBI Taxonomy" id="469382"/>
    <lineage>
        <taxon>Archaea</taxon>
        <taxon>Methanobacteriati</taxon>
        <taxon>Methanobacteriota</taxon>
        <taxon>Stenosarchaea group</taxon>
        <taxon>Halobacteria</taxon>
        <taxon>Halobacteriales</taxon>
        <taxon>Haloferacaceae</taxon>
        <taxon>Halogeometricum</taxon>
    </lineage>
</organism>
<comment type="caution">
    <text evidence="2">The sequence shown here is derived from an EMBL/GenBank/DDBJ whole genome shotgun (WGS) entry which is preliminary data.</text>
</comment>
<evidence type="ECO:0000313" key="2">
    <source>
        <dbReference type="EMBL" id="ELY28956.1"/>
    </source>
</evidence>
<gene>
    <name evidence="2" type="ORF">C499_06980</name>
</gene>
<accession>L9UW20</accession>
<feature type="region of interest" description="Disordered" evidence="1">
    <location>
        <begin position="1"/>
        <end position="24"/>
    </location>
</feature>
<proteinExistence type="predicted"/>